<protein>
    <submittedName>
        <fullName evidence="1">Uncharacterized protein</fullName>
    </submittedName>
</protein>
<sequence length="35" mass="3689">ASADVLSKVLSICPGPSAHPFQNFIELSFKANNSV</sequence>
<proteinExistence type="predicted"/>
<accession>A0A392WIQ2</accession>
<keyword evidence="2" id="KW-1185">Reference proteome</keyword>
<comment type="caution">
    <text evidence="1">The sequence shown here is derived from an EMBL/GenBank/DDBJ whole genome shotgun (WGS) entry which is preliminary data.</text>
</comment>
<evidence type="ECO:0000313" key="1">
    <source>
        <dbReference type="EMBL" id="MCI97845.1"/>
    </source>
</evidence>
<organism evidence="1 2">
    <name type="scientific">Trifolium medium</name>
    <dbReference type="NCBI Taxonomy" id="97028"/>
    <lineage>
        <taxon>Eukaryota</taxon>
        <taxon>Viridiplantae</taxon>
        <taxon>Streptophyta</taxon>
        <taxon>Embryophyta</taxon>
        <taxon>Tracheophyta</taxon>
        <taxon>Spermatophyta</taxon>
        <taxon>Magnoliopsida</taxon>
        <taxon>eudicotyledons</taxon>
        <taxon>Gunneridae</taxon>
        <taxon>Pentapetalae</taxon>
        <taxon>rosids</taxon>
        <taxon>fabids</taxon>
        <taxon>Fabales</taxon>
        <taxon>Fabaceae</taxon>
        <taxon>Papilionoideae</taxon>
        <taxon>50 kb inversion clade</taxon>
        <taxon>NPAAA clade</taxon>
        <taxon>Hologalegina</taxon>
        <taxon>IRL clade</taxon>
        <taxon>Trifolieae</taxon>
        <taxon>Trifolium</taxon>
    </lineage>
</organism>
<dbReference type="Proteomes" id="UP000265520">
    <property type="component" value="Unassembled WGS sequence"/>
</dbReference>
<evidence type="ECO:0000313" key="2">
    <source>
        <dbReference type="Proteomes" id="UP000265520"/>
    </source>
</evidence>
<dbReference type="AlphaFoldDB" id="A0A392WIQ2"/>
<name>A0A392WIQ2_9FABA</name>
<reference evidence="1 2" key="1">
    <citation type="journal article" date="2018" name="Front. Plant Sci.">
        <title>Red Clover (Trifolium pratense) and Zigzag Clover (T. medium) - A Picture of Genomic Similarities and Differences.</title>
        <authorList>
            <person name="Dluhosova J."/>
            <person name="Istvanek J."/>
            <person name="Nedelnik J."/>
            <person name="Repkova J."/>
        </authorList>
    </citation>
    <scope>NUCLEOTIDE SEQUENCE [LARGE SCALE GENOMIC DNA]</scope>
    <source>
        <strain evidence="2">cv. 10/8</strain>
        <tissue evidence="1">Leaf</tissue>
    </source>
</reference>
<feature type="non-terminal residue" evidence="1">
    <location>
        <position position="1"/>
    </location>
</feature>
<dbReference type="EMBL" id="LXQA011455866">
    <property type="protein sequence ID" value="MCI97845.1"/>
    <property type="molecule type" value="Genomic_DNA"/>
</dbReference>